<accession>A0A1C7P024</accession>
<name>A0A1C7P024_9HYPH</name>
<evidence type="ECO:0000259" key="10">
    <source>
        <dbReference type="Pfam" id="PF04290"/>
    </source>
</evidence>
<evidence type="ECO:0000256" key="4">
    <source>
        <dbReference type="ARBA" id="ARBA00022519"/>
    </source>
</evidence>
<dbReference type="InterPro" id="IPR055348">
    <property type="entry name" value="DctQ"/>
</dbReference>
<comment type="caution">
    <text evidence="9">Lacks conserved residue(s) required for the propagation of feature annotation.</text>
</comment>
<dbReference type="GO" id="GO:0015740">
    <property type="term" value="P:C4-dicarboxylate transport"/>
    <property type="evidence" value="ECO:0007669"/>
    <property type="project" value="TreeGrafter"/>
</dbReference>
<reference evidence="11 12" key="1">
    <citation type="journal article" date="2016" name="Syst. Appl. Microbiol.">
        <title>Pararhizobium polonicum sp. nov. isolated from tumors on stone fruit rootstocks.</title>
        <authorList>
            <person name="Pulawska J."/>
            <person name="Kuzmanovic N."/>
            <person name="Willems A."/>
            <person name="Pothier J.F."/>
        </authorList>
    </citation>
    <scope>NUCLEOTIDE SEQUENCE [LARGE SCALE GENOMIC DNA]</scope>
    <source>
        <strain evidence="11 12">F5.1</strain>
    </source>
</reference>
<keyword evidence="5 9" id="KW-0812">Transmembrane</keyword>
<dbReference type="AlphaFoldDB" id="A0A1C7P024"/>
<evidence type="ECO:0000256" key="7">
    <source>
        <dbReference type="ARBA" id="ARBA00023136"/>
    </source>
</evidence>
<keyword evidence="7 9" id="KW-0472">Membrane</keyword>
<sequence>MRAFLDAGVGGFYRAIEVILVLCMATMLVMVFGNVVLRLFFNTGIDISEELPRFAFVWMTFLGGIIGLHRRSHLGVDIVVQALPVLGRKVCWAISQVVMLVCAVFIFYGTWLQHDILKITESPVAQISMLWVYGVSYVTGAAIALICLSNLVRLAMGDIADEELIDVHEEGLDEGLQAARAADEQKGR</sequence>
<organism evidence="11 12">
    <name type="scientific">Pararhizobium polonicum</name>
    <dbReference type="NCBI Taxonomy" id="1612624"/>
    <lineage>
        <taxon>Bacteria</taxon>
        <taxon>Pseudomonadati</taxon>
        <taxon>Pseudomonadota</taxon>
        <taxon>Alphaproteobacteria</taxon>
        <taxon>Hyphomicrobiales</taxon>
        <taxon>Rhizobiaceae</taxon>
        <taxon>Rhizobium/Agrobacterium group</taxon>
        <taxon>Pararhizobium</taxon>
    </lineage>
</organism>
<evidence type="ECO:0000256" key="9">
    <source>
        <dbReference type="RuleBase" id="RU369079"/>
    </source>
</evidence>
<feature type="transmembrane region" description="Helical" evidence="9">
    <location>
        <begin position="90"/>
        <end position="111"/>
    </location>
</feature>
<dbReference type="PANTHER" id="PTHR35011">
    <property type="entry name" value="2,3-DIKETO-L-GULONATE TRAP TRANSPORTER SMALL PERMEASE PROTEIN YIAM"/>
    <property type="match status" value="1"/>
</dbReference>
<evidence type="ECO:0000256" key="8">
    <source>
        <dbReference type="ARBA" id="ARBA00038436"/>
    </source>
</evidence>
<keyword evidence="2 9" id="KW-0813">Transport</keyword>
<comment type="subunit">
    <text evidence="9">The complex comprises the extracytoplasmic solute receptor protein and the two transmembrane proteins.</text>
</comment>
<keyword evidence="3" id="KW-1003">Cell membrane</keyword>
<keyword evidence="4 9" id="KW-0997">Cell inner membrane</keyword>
<dbReference type="EMBL" id="LGLV01000009">
    <property type="protein sequence ID" value="OBZ94597.1"/>
    <property type="molecule type" value="Genomic_DNA"/>
</dbReference>
<gene>
    <name evidence="11" type="ORF">ADU59_15525</name>
</gene>
<dbReference type="InterPro" id="IPR007387">
    <property type="entry name" value="TRAP_DctQ"/>
</dbReference>
<dbReference type="OrthoDB" id="4964541at2"/>
<proteinExistence type="inferred from homology"/>
<comment type="subcellular location">
    <subcellularLocation>
        <location evidence="1 9">Cell inner membrane</location>
        <topology evidence="1 9">Multi-pass membrane protein</topology>
    </subcellularLocation>
</comment>
<dbReference type="Pfam" id="PF04290">
    <property type="entry name" value="DctQ"/>
    <property type="match status" value="1"/>
</dbReference>
<feature type="transmembrane region" description="Helical" evidence="9">
    <location>
        <begin position="12"/>
        <end position="41"/>
    </location>
</feature>
<dbReference type="PANTHER" id="PTHR35011:SF2">
    <property type="entry name" value="2,3-DIKETO-L-GULONATE TRAP TRANSPORTER SMALL PERMEASE PROTEIN YIAM"/>
    <property type="match status" value="1"/>
</dbReference>
<dbReference type="STRING" id="1612624.ADU59_15525"/>
<dbReference type="Proteomes" id="UP000093111">
    <property type="component" value="Unassembled WGS sequence"/>
</dbReference>
<evidence type="ECO:0000256" key="1">
    <source>
        <dbReference type="ARBA" id="ARBA00004429"/>
    </source>
</evidence>
<protein>
    <recommendedName>
        <fullName evidence="9">TRAP transporter small permease protein</fullName>
    </recommendedName>
</protein>
<comment type="similarity">
    <text evidence="8 9">Belongs to the TRAP transporter small permease family.</text>
</comment>
<keyword evidence="6 9" id="KW-1133">Transmembrane helix</keyword>
<evidence type="ECO:0000256" key="5">
    <source>
        <dbReference type="ARBA" id="ARBA00022692"/>
    </source>
</evidence>
<dbReference type="GO" id="GO:0022857">
    <property type="term" value="F:transmembrane transporter activity"/>
    <property type="evidence" value="ECO:0007669"/>
    <property type="project" value="UniProtKB-UniRule"/>
</dbReference>
<feature type="domain" description="Tripartite ATP-independent periplasmic transporters DctQ component" evidence="10">
    <location>
        <begin position="27"/>
        <end position="155"/>
    </location>
</feature>
<dbReference type="GO" id="GO:0005886">
    <property type="term" value="C:plasma membrane"/>
    <property type="evidence" value="ECO:0007669"/>
    <property type="project" value="UniProtKB-SubCell"/>
</dbReference>
<comment type="caution">
    <text evidence="11">The sequence shown here is derived from an EMBL/GenBank/DDBJ whole genome shotgun (WGS) entry which is preliminary data.</text>
</comment>
<evidence type="ECO:0000256" key="2">
    <source>
        <dbReference type="ARBA" id="ARBA00022448"/>
    </source>
</evidence>
<feature type="transmembrane region" description="Helical" evidence="9">
    <location>
        <begin position="131"/>
        <end position="152"/>
    </location>
</feature>
<dbReference type="RefSeq" id="WP_068955043.1">
    <property type="nucleotide sequence ID" value="NZ_LGLV01000009.1"/>
</dbReference>
<evidence type="ECO:0000256" key="3">
    <source>
        <dbReference type="ARBA" id="ARBA00022475"/>
    </source>
</evidence>
<evidence type="ECO:0000313" key="11">
    <source>
        <dbReference type="EMBL" id="OBZ94597.1"/>
    </source>
</evidence>
<comment type="function">
    <text evidence="9">Part of the tripartite ATP-independent periplasmic (TRAP) transport system.</text>
</comment>
<dbReference type="PATRIC" id="fig|1612624.7.peg.5029"/>
<keyword evidence="12" id="KW-1185">Reference proteome</keyword>
<evidence type="ECO:0000256" key="6">
    <source>
        <dbReference type="ARBA" id="ARBA00022989"/>
    </source>
</evidence>
<evidence type="ECO:0000313" key="12">
    <source>
        <dbReference type="Proteomes" id="UP000093111"/>
    </source>
</evidence>